<keyword evidence="2" id="KW-1185">Reference proteome</keyword>
<evidence type="ECO:0000313" key="1">
    <source>
        <dbReference type="EMBL" id="KAJ4939529.1"/>
    </source>
</evidence>
<comment type="caution">
    <text evidence="1">The sequence shown here is derived from an EMBL/GenBank/DDBJ whole genome shotgun (WGS) entry which is preliminary data.</text>
</comment>
<gene>
    <name evidence="1" type="ORF">JOQ06_028977</name>
</gene>
<name>A0AAD6B928_9TELE</name>
<reference evidence="1" key="1">
    <citation type="submission" date="2022-11" db="EMBL/GenBank/DDBJ databases">
        <title>Chromosome-level genome of Pogonophryne albipinna.</title>
        <authorList>
            <person name="Jo E."/>
        </authorList>
    </citation>
    <scope>NUCLEOTIDE SEQUENCE</scope>
    <source>
        <strain evidence="1">SGF0006</strain>
        <tissue evidence="1">Muscle</tissue>
    </source>
</reference>
<organism evidence="1 2">
    <name type="scientific">Pogonophryne albipinna</name>
    <dbReference type="NCBI Taxonomy" id="1090488"/>
    <lineage>
        <taxon>Eukaryota</taxon>
        <taxon>Metazoa</taxon>
        <taxon>Chordata</taxon>
        <taxon>Craniata</taxon>
        <taxon>Vertebrata</taxon>
        <taxon>Euteleostomi</taxon>
        <taxon>Actinopterygii</taxon>
        <taxon>Neopterygii</taxon>
        <taxon>Teleostei</taxon>
        <taxon>Neoteleostei</taxon>
        <taxon>Acanthomorphata</taxon>
        <taxon>Eupercaria</taxon>
        <taxon>Perciformes</taxon>
        <taxon>Notothenioidei</taxon>
        <taxon>Pogonophryne</taxon>
    </lineage>
</organism>
<evidence type="ECO:0000313" key="2">
    <source>
        <dbReference type="Proteomes" id="UP001219934"/>
    </source>
</evidence>
<feature type="non-terminal residue" evidence="1">
    <location>
        <position position="61"/>
    </location>
</feature>
<dbReference type="Proteomes" id="UP001219934">
    <property type="component" value="Unassembled WGS sequence"/>
</dbReference>
<protein>
    <submittedName>
        <fullName evidence="1">Uncharacterized protein</fullName>
    </submittedName>
</protein>
<dbReference type="EMBL" id="JAPTMU010000008">
    <property type="protein sequence ID" value="KAJ4939529.1"/>
    <property type="molecule type" value="Genomic_DNA"/>
</dbReference>
<dbReference type="AlphaFoldDB" id="A0AAD6B928"/>
<sequence>MPQERSETPREASAQRAPLVVSLGWSYCPPARRRGATGHPALHATWTVIGTNREILLKDSP</sequence>
<accession>A0AAD6B928</accession>
<proteinExistence type="predicted"/>